<proteinExistence type="predicted"/>
<sequence>MIRVAVTTPSTSNADDLAFGALVDAVGATEDLHEARIVGGHMVGLLLVAFPVPGLDVRRTIDADAGIGTELAAGGSVVARLREAGYVPTAGNRFERDGRTIDLLVESLDGRFRPRSFGGRQYDATPGLDLVLLTSPIVIHTTIVFTDGSSARTTVRVPTVEMATVVKAYAAGSRRAAKDLVDLWHLLEIRHRHPAERIGGWSLDASEPTGRRLDAARVLRNIRLDDPRFRDGDVDPARFTALVREYIAEV</sequence>
<protein>
    <submittedName>
        <fullName evidence="1">Uncharacterized protein</fullName>
    </submittedName>
</protein>
<dbReference type="AlphaFoldDB" id="A0A942SZZ5"/>
<evidence type="ECO:0000313" key="1">
    <source>
        <dbReference type="EMBL" id="MBS4182945.1"/>
    </source>
</evidence>
<organism evidence="1">
    <name type="scientific">Neobacillus citreus</name>
    <dbReference type="NCBI Taxonomy" id="2833578"/>
    <lineage>
        <taxon>Bacteria</taxon>
        <taxon>Bacillati</taxon>
        <taxon>Bacillota</taxon>
        <taxon>Bacilli</taxon>
        <taxon>Bacillales</taxon>
        <taxon>Bacillaceae</taxon>
        <taxon>Neobacillus</taxon>
    </lineage>
</organism>
<reference evidence="1" key="1">
    <citation type="submission" date="2021-05" db="EMBL/GenBank/DDBJ databases">
        <title>Novel Bacillus species.</title>
        <authorList>
            <person name="Liu G."/>
        </authorList>
    </citation>
    <scope>NUCLEOTIDE SEQUENCE</scope>
    <source>
        <strain evidence="1">FJAT-50051</strain>
    </source>
</reference>
<comment type="caution">
    <text evidence="1">The sequence shown here is derived from an EMBL/GenBank/DDBJ whole genome shotgun (WGS) entry which is preliminary data.</text>
</comment>
<dbReference type="EMBL" id="JAGYPE010000002">
    <property type="protein sequence ID" value="MBS4182945.1"/>
    <property type="molecule type" value="Genomic_DNA"/>
</dbReference>
<name>A0A942SZZ5_9BACI</name>
<accession>A0A942SZZ5</accession>
<gene>
    <name evidence="1" type="ORF">KHB02_16240</name>
</gene>